<evidence type="ECO:0000256" key="9">
    <source>
        <dbReference type="ARBA" id="ARBA00023159"/>
    </source>
</evidence>
<keyword evidence="8" id="KW-0238">DNA-binding</keyword>
<gene>
    <name evidence="13" type="ORF">EIP75_08155</name>
</gene>
<proteinExistence type="inferred from homology"/>
<dbReference type="SUPFAM" id="SSF53850">
    <property type="entry name" value="Periplasmic binding protein-like II"/>
    <property type="match status" value="1"/>
</dbReference>
<reference evidence="13 14" key="1">
    <citation type="submission" date="2018-12" db="EMBL/GenBank/DDBJ databases">
        <title>The whole draft genome of Aquabacterium sp. SJQ9.</title>
        <authorList>
            <person name="Sun L."/>
            <person name="Gao X."/>
            <person name="Chen W."/>
            <person name="Huang K."/>
        </authorList>
    </citation>
    <scope>NUCLEOTIDE SEQUENCE [LARGE SCALE GENOMIC DNA]</scope>
    <source>
        <strain evidence="13 14">SJQ9</strain>
    </source>
</reference>
<dbReference type="Pfam" id="PF03466">
    <property type="entry name" value="LysR_substrate"/>
    <property type="match status" value="1"/>
</dbReference>
<protein>
    <recommendedName>
        <fullName evidence="3">HTH-type transcriptional regulator MetR</fullName>
    </recommendedName>
</protein>
<sequence>MLERMHLTIVQEVEKQGSLTAAAAVLCLTQSALSHSMKKLEQQLGIDIWLREGRSLRLTQAGQYVLAVANRVLPQLDLAEERLRQFAQGERGTLRIGMECHPCYQWLLKIVSPYLAVWPDVDVDVKQKFQFGGIGALFGYEIDLLVTPDPLYKPGLHFEPVFDYEQVLVVARDHPLAGANHIKPKQLSDEVLITYPVATDRLDIYTQFLMPAGVSPRRHKAIETTDIMLQMVASGRGVAALPRWLANEYADKLDVAAVRLGPRGIAKQIFLGARETDIDIDYLRAFIELARGSSNLAQ</sequence>
<evidence type="ECO:0000256" key="1">
    <source>
        <dbReference type="ARBA" id="ARBA00004496"/>
    </source>
</evidence>
<dbReference type="CDD" id="cd08441">
    <property type="entry name" value="PBP2_MetR"/>
    <property type="match status" value="1"/>
</dbReference>
<keyword evidence="7" id="KW-0805">Transcription regulation</keyword>
<dbReference type="OrthoDB" id="155872at2"/>
<dbReference type="InterPro" id="IPR036390">
    <property type="entry name" value="WH_DNA-bd_sf"/>
</dbReference>
<dbReference type="GO" id="GO:0009086">
    <property type="term" value="P:methionine biosynthetic process"/>
    <property type="evidence" value="ECO:0007669"/>
    <property type="project" value="UniProtKB-KW"/>
</dbReference>
<dbReference type="Proteomes" id="UP000269265">
    <property type="component" value="Unassembled WGS sequence"/>
</dbReference>
<evidence type="ECO:0000256" key="7">
    <source>
        <dbReference type="ARBA" id="ARBA00023015"/>
    </source>
</evidence>
<dbReference type="GO" id="GO:0000976">
    <property type="term" value="F:transcription cis-regulatory region binding"/>
    <property type="evidence" value="ECO:0007669"/>
    <property type="project" value="TreeGrafter"/>
</dbReference>
<keyword evidence="4" id="KW-0963">Cytoplasm</keyword>
<comment type="caution">
    <text evidence="13">The sequence shown here is derived from an EMBL/GenBank/DDBJ whole genome shotgun (WGS) entry which is preliminary data.</text>
</comment>
<dbReference type="AlphaFoldDB" id="A0A426VDI8"/>
<keyword evidence="14" id="KW-1185">Reference proteome</keyword>
<dbReference type="InterPro" id="IPR036388">
    <property type="entry name" value="WH-like_DNA-bd_sf"/>
</dbReference>
<evidence type="ECO:0000313" key="14">
    <source>
        <dbReference type="Proteomes" id="UP000269265"/>
    </source>
</evidence>
<evidence type="ECO:0000259" key="12">
    <source>
        <dbReference type="PROSITE" id="PS50931"/>
    </source>
</evidence>
<evidence type="ECO:0000256" key="4">
    <source>
        <dbReference type="ARBA" id="ARBA00022490"/>
    </source>
</evidence>
<keyword evidence="5" id="KW-0678">Repressor</keyword>
<dbReference type="Gene3D" id="1.10.10.10">
    <property type="entry name" value="Winged helix-like DNA-binding domain superfamily/Winged helix DNA-binding domain"/>
    <property type="match status" value="1"/>
</dbReference>
<dbReference type="EMBL" id="RSED01000005">
    <property type="protein sequence ID" value="RRS04934.1"/>
    <property type="molecule type" value="Genomic_DNA"/>
</dbReference>
<dbReference type="GO" id="GO:0005737">
    <property type="term" value="C:cytoplasm"/>
    <property type="evidence" value="ECO:0007669"/>
    <property type="project" value="UniProtKB-SubCell"/>
</dbReference>
<keyword evidence="11" id="KW-0486">Methionine biosynthesis</keyword>
<dbReference type="RefSeq" id="WP_125242752.1">
    <property type="nucleotide sequence ID" value="NZ_RSED01000005.1"/>
</dbReference>
<evidence type="ECO:0000256" key="11">
    <source>
        <dbReference type="ARBA" id="ARBA00023167"/>
    </source>
</evidence>
<comment type="subcellular location">
    <subcellularLocation>
        <location evidence="1">Cytoplasm</location>
    </subcellularLocation>
</comment>
<organism evidence="13 14">
    <name type="scientific">Aquabacterium soli</name>
    <dbReference type="NCBI Taxonomy" id="2493092"/>
    <lineage>
        <taxon>Bacteria</taxon>
        <taxon>Pseudomonadati</taxon>
        <taxon>Pseudomonadota</taxon>
        <taxon>Betaproteobacteria</taxon>
        <taxon>Burkholderiales</taxon>
        <taxon>Aquabacterium</taxon>
    </lineage>
</organism>
<evidence type="ECO:0000256" key="10">
    <source>
        <dbReference type="ARBA" id="ARBA00023163"/>
    </source>
</evidence>
<comment type="similarity">
    <text evidence="2">Belongs to the LysR transcriptional regulatory family.</text>
</comment>
<evidence type="ECO:0000256" key="8">
    <source>
        <dbReference type="ARBA" id="ARBA00023125"/>
    </source>
</evidence>
<dbReference type="PANTHER" id="PTHR30126">
    <property type="entry name" value="HTH-TYPE TRANSCRIPTIONAL REGULATOR"/>
    <property type="match status" value="1"/>
</dbReference>
<dbReference type="PANTHER" id="PTHR30126:SF25">
    <property type="entry name" value="HTH-TYPE TRANSCRIPTIONAL REGULATOR METR"/>
    <property type="match status" value="1"/>
</dbReference>
<dbReference type="SUPFAM" id="SSF46785">
    <property type="entry name" value="Winged helix' DNA-binding domain"/>
    <property type="match status" value="1"/>
</dbReference>
<dbReference type="Pfam" id="PF00126">
    <property type="entry name" value="HTH_1"/>
    <property type="match status" value="1"/>
</dbReference>
<name>A0A426VDI8_9BURK</name>
<dbReference type="Gene3D" id="3.40.190.10">
    <property type="entry name" value="Periplasmic binding protein-like II"/>
    <property type="match status" value="1"/>
</dbReference>
<dbReference type="GO" id="GO:0003700">
    <property type="term" value="F:DNA-binding transcription factor activity"/>
    <property type="evidence" value="ECO:0007669"/>
    <property type="project" value="InterPro"/>
</dbReference>
<evidence type="ECO:0000256" key="5">
    <source>
        <dbReference type="ARBA" id="ARBA00022491"/>
    </source>
</evidence>
<dbReference type="PRINTS" id="PR00039">
    <property type="entry name" value="HTHLYSR"/>
</dbReference>
<dbReference type="InterPro" id="IPR000847">
    <property type="entry name" value="LysR_HTH_N"/>
</dbReference>
<dbReference type="PROSITE" id="PS50931">
    <property type="entry name" value="HTH_LYSR"/>
    <property type="match status" value="1"/>
</dbReference>
<evidence type="ECO:0000256" key="6">
    <source>
        <dbReference type="ARBA" id="ARBA00022605"/>
    </source>
</evidence>
<evidence type="ECO:0000313" key="13">
    <source>
        <dbReference type="EMBL" id="RRS04934.1"/>
    </source>
</evidence>
<keyword evidence="10" id="KW-0804">Transcription</keyword>
<keyword evidence="9" id="KW-0010">Activator</keyword>
<accession>A0A426VDI8</accession>
<keyword evidence="6" id="KW-0028">Amino-acid biosynthesis</keyword>
<dbReference type="InterPro" id="IPR005119">
    <property type="entry name" value="LysR_subst-bd"/>
</dbReference>
<evidence type="ECO:0000256" key="3">
    <source>
        <dbReference type="ARBA" id="ARBA00019365"/>
    </source>
</evidence>
<dbReference type="InterPro" id="IPR037406">
    <property type="entry name" value="MetR_PBP2"/>
</dbReference>
<evidence type="ECO:0000256" key="2">
    <source>
        <dbReference type="ARBA" id="ARBA00009437"/>
    </source>
</evidence>
<feature type="domain" description="HTH lysR-type" evidence="12">
    <location>
        <begin position="1"/>
        <end position="59"/>
    </location>
</feature>